<dbReference type="Gene3D" id="1.10.45.10">
    <property type="entry name" value="Vanillyl-alcohol Oxidase, Chain A, domain 4"/>
    <property type="match status" value="1"/>
</dbReference>
<dbReference type="FunFam" id="1.10.45.10:FF:000001">
    <property type="entry name" value="D-lactate dehydrogenase mitochondrial"/>
    <property type="match status" value="1"/>
</dbReference>
<dbReference type="AlphaFoldDB" id="A0AAU7GBE2"/>
<dbReference type="InterPro" id="IPR006094">
    <property type="entry name" value="Oxid_FAD_bind_N"/>
</dbReference>
<dbReference type="SUPFAM" id="SSF55103">
    <property type="entry name" value="FAD-linked oxidases, C-terminal domain"/>
    <property type="match status" value="1"/>
</dbReference>
<name>A0AAU7GBE2_9MICO</name>
<evidence type="ECO:0000256" key="4">
    <source>
        <dbReference type="ARBA" id="ARBA00023002"/>
    </source>
</evidence>
<sequence>MDVIDWLTAALGGAEAAAEVIVTDPELLDAARGDKSGWVADGVPLAIVYATTVGHVQATMRAASEFRVGVVPRGAGTGLAGGANGTGGDIVLDLSRMDRIREISAEDQLAVVEPGVLNGDLNAALEPYGLFFAPDPASKAISTIGGNIATNAGGLLCAKYGVTREAVLALDVVLADGRLISTGHRTVKGVTGYDITALFVGSEGTLGVVVGATVRALPIPPGEPRTLGALFPDVRAGAAAAARLTAARLRPAVMELVDEGALARIAAYLGEETIREAFGASEGAAYLLVQFDGATAGADAETAGRLIEETGGAVRVAADADEGDRLLAIRRAFHPALEATGTVLIEDVAVPRSRMPEMFDAIERISERYGIPIPTVAHAGDGNLHPNFVYDGEEVASTVWDAASDLFRVAVELGGTLTGEHGVGVLKRRWLAEELGPDSYELQVKLKSVFDPLGILNPGKVFG</sequence>
<comment type="cofactor">
    <cofactor evidence="1">
        <name>FAD</name>
        <dbReference type="ChEBI" id="CHEBI:57692"/>
    </cofactor>
</comment>
<dbReference type="InterPro" id="IPR051914">
    <property type="entry name" value="FAD-linked_OxidoTrans_Type4"/>
</dbReference>
<dbReference type="EMBL" id="CP157390">
    <property type="protein sequence ID" value="XBM47251.1"/>
    <property type="molecule type" value="Genomic_DNA"/>
</dbReference>
<organism evidence="6">
    <name type="scientific">Leifsonia sp. NPDC080035</name>
    <dbReference type="NCBI Taxonomy" id="3143936"/>
    <lineage>
        <taxon>Bacteria</taxon>
        <taxon>Bacillati</taxon>
        <taxon>Actinomycetota</taxon>
        <taxon>Actinomycetes</taxon>
        <taxon>Micrococcales</taxon>
        <taxon>Microbacteriaceae</taxon>
        <taxon>Leifsonia</taxon>
    </lineage>
</organism>
<proteinExistence type="predicted"/>
<dbReference type="GO" id="GO:0016491">
    <property type="term" value="F:oxidoreductase activity"/>
    <property type="evidence" value="ECO:0007669"/>
    <property type="project" value="UniProtKB-KW"/>
</dbReference>
<dbReference type="Pfam" id="PF02913">
    <property type="entry name" value="FAD-oxidase_C"/>
    <property type="match status" value="1"/>
</dbReference>
<evidence type="ECO:0000256" key="3">
    <source>
        <dbReference type="ARBA" id="ARBA00022827"/>
    </source>
</evidence>
<dbReference type="Gene3D" id="3.30.70.2740">
    <property type="match status" value="1"/>
</dbReference>
<accession>A0AAU7GBE2</accession>
<dbReference type="InterPro" id="IPR016166">
    <property type="entry name" value="FAD-bd_PCMH"/>
</dbReference>
<dbReference type="RefSeq" id="WP_348787225.1">
    <property type="nucleotide sequence ID" value="NZ_CP157390.1"/>
</dbReference>
<protein>
    <submittedName>
        <fullName evidence="6">FAD-linked oxidase C-terminal domain-containing protein</fullName>
    </submittedName>
</protein>
<evidence type="ECO:0000256" key="2">
    <source>
        <dbReference type="ARBA" id="ARBA00022630"/>
    </source>
</evidence>
<keyword evidence="4" id="KW-0560">Oxidoreductase</keyword>
<dbReference type="SUPFAM" id="SSF56176">
    <property type="entry name" value="FAD-binding/transporter-associated domain-like"/>
    <property type="match status" value="1"/>
</dbReference>
<gene>
    <name evidence="6" type="ORF">AAME72_14320</name>
</gene>
<dbReference type="GO" id="GO:0071949">
    <property type="term" value="F:FAD binding"/>
    <property type="evidence" value="ECO:0007669"/>
    <property type="project" value="InterPro"/>
</dbReference>
<dbReference type="InterPro" id="IPR004113">
    <property type="entry name" value="FAD-bd_oxidored_4_C"/>
</dbReference>
<keyword evidence="3" id="KW-0274">FAD</keyword>
<feature type="domain" description="FAD-binding PCMH-type" evidence="5">
    <location>
        <begin position="40"/>
        <end position="219"/>
    </location>
</feature>
<dbReference type="InterPro" id="IPR016171">
    <property type="entry name" value="Vanillyl_alc_oxidase_C-sub2"/>
</dbReference>
<evidence type="ECO:0000256" key="1">
    <source>
        <dbReference type="ARBA" id="ARBA00001974"/>
    </source>
</evidence>
<dbReference type="PANTHER" id="PTHR42934:SF2">
    <property type="entry name" value="GLYCOLATE OXIDASE SUBUNIT GLCD"/>
    <property type="match status" value="1"/>
</dbReference>
<dbReference type="Gene3D" id="3.30.465.10">
    <property type="match status" value="1"/>
</dbReference>
<dbReference type="InterPro" id="IPR016164">
    <property type="entry name" value="FAD-linked_Oxase-like_C"/>
</dbReference>
<reference evidence="6" key="1">
    <citation type="submission" date="2024-05" db="EMBL/GenBank/DDBJ databases">
        <title>The Natural Products Discovery Center: Release of the First 8490 Sequenced Strains for Exploring Actinobacteria Biosynthetic Diversity.</title>
        <authorList>
            <person name="Kalkreuter E."/>
            <person name="Kautsar S.A."/>
            <person name="Yang D."/>
            <person name="Bader C.D."/>
            <person name="Teijaro C.N."/>
            <person name="Fluegel L."/>
            <person name="Davis C.M."/>
            <person name="Simpson J.R."/>
            <person name="Lauterbach L."/>
            <person name="Steele A.D."/>
            <person name="Gui C."/>
            <person name="Meng S."/>
            <person name="Li G."/>
            <person name="Viehrig K."/>
            <person name="Ye F."/>
            <person name="Su P."/>
            <person name="Kiefer A.F."/>
            <person name="Nichols A."/>
            <person name="Cepeda A.J."/>
            <person name="Yan W."/>
            <person name="Fan B."/>
            <person name="Jiang Y."/>
            <person name="Adhikari A."/>
            <person name="Zheng C.-J."/>
            <person name="Schuster L."/>
            <person name="Cowan T.M."/>
            <person name="Smanski M.J."/>
            <person name="Chevrette M.G."/>
            <person name="de Carvalho L.P.S."/>
            <person name="Shen B."/>
        </authorList>
    </citation>
    <scope>NUCLEOTIDE SEQUENCE</scope>
    <source>
        <strain evidence="6">NPDC080035</strain>
    </source>
</reference>
<dbReference type="InterPro" id="IPR036318">
    <property type="entry name" value="FAD-bd_PCMH-like_sf"/>
</dbReference>
<dbReference type="InterPro" id="IPR016169">
    <property type="entry name" value="FAD-bd_PCMH_sub2"/>
</dbReference>
<evidence type="ECO:0000259" key="5">
    <source>
        <dbReference type="PROSITE" id="PS51387"/>
    </source>
</evidence>
<dbReference type="PROSITE" id="PS51387">
    <property type="entry name" value="FAD_PCMH"/>
    <property type="match status" value="1"/>
</dbReference>
<dbReference type="PANTHER" id="PTHR42934">
    <property type="entry name" value="GLYCOLATE OXIDASE SUBUNIT GLCD"/>
    <property type="match status" value="1"/>
</dbReference>
<keyword evidence="2" id="KW-0285">Flavoprotein</keyword>
<dbReference type="Pfam" id="PF01565">
    <property type="entry name" value="FAD_binding_4"/>
    <property type="match status" value="1"/>
</dbReference>
<evidence type="ECO:0000313" key="6">
    <source>
        <dbReference type="EMBL" id="XBM47251.1"/>
    </source>
</evidence>